<dbReference type="Proteomes" id="UP001596096">
    <property type="component" value="Unassembled WGS sequence"/>
</dbReference>
<dbReference type="Pfam" id="PF07730">
    <property type="entry name" value="HisKA_3"/>
    <property type="match status" value="1"/>
</dbReference>
<organism evidence="3 4">
    <name type="scientific">Nonomuraea harbinensis</name>
    <dbReference type="NCBI Taxonomy" id="1286938"/>
    <lineage>
        <taxon>Bacteria</taxon>
        <taxon>Bacillati</taxon>
        <taxon>Actinomycetota</taxon>
        <taxon>Actinomycetes</taxon>
        <taxon>Streptosporangiales</taxon>
        <taxon>Streptosporangiaceae</taxon>
        <taxon>Nonomuraea</taxon>
    </lineage>
</organism>
<evidence type="ECO:0000313" key="4">
    <source>
        <dbReference type="Proteomes" id="UP001596096"/>
    </source>
</evidence>
<feature type="compositionally biased region" description="Polar residues" evidence="1">
    <location>
        <begin position="66"/>
        <end position="78"/>
    </location>
</feature>
<dbReference type="EMBL" id="JBHSNW010000001">
    <property type="protein sequence ID" value="MFC5813681.1"/>
    <property type="molecule type" value="Genomic_DNA"/>
</dbReference>
<proteinExistence type="predicted"/>
<dbReference type="GO" id="GO:0016301">
    <property type="term" value="F:kinase activity"/>
    <property type="evidence" value="ECO:0007669"/>
    <property type="project" value="UniProtKB-KW"/>
</dbReference>
<dbReference type="RefSeq" id="WP_219542988.1">
    <property type="nucleotide sequence ID" value="NZ_JAHKRN010000001.1"/>
</dbReference>
<evidence type="ECO:0000313" key="3">
    <source>
        <dbReference type="EMBL" id="MFC5813681.1"/>
    </source>
</evidence>
<keyword evidence="4" id="KW-1185">Reference proteome</keyword>
<name>A0ABW1BLL8_9ACTN</name>
<evidence type="ECO:0000259" key="2">
    <source>
        <dbReference type="Pfam" id="PF07730"/>
    </source>
</evidence>
<accession>A0ABW1BLL8</accession>
<protein>
    <submittedName>
        <fullName evidence="3">Histidine kinase dimerization/phosphoacceptor domain-containing protein</fullName>
    </submittedName>
</protein>
<reference evidence="4" key="1">
    <citation type="journal article" date="2019" name="Int. J. Syst. Evol. Microbiol.">
        <title>The Global Catalogue of Microorganisms (GCM) 10K type strain sequencing project: providing services to taxonomists for standard genome sequencing and annotation.</title>
        <authorList>
            <consortium name="The Broad Institute Genomics Platform"/>
            <consortium name="The Broad Institute Genome Sequencing Center for Infectious Disease"/>
            <person name="Wu L."/>
            <person name="Ma J."/>
        </authorList>
    </citation>
    <scope>NUCLEOTIDE SEQUENCE [LARGE SCALE GENOMIC DNA]</scope>
    <source>
        <strain evidence="4">CGMCC 4.7106</strain>
    </source>
</reference>
<comment type="caution">
    <text evidence="3">The sequence shown here is derived from an EMBL/GenBank/DDBJ whole genome shotgun (WGS) entry which is preliminary data.</text>
</comment>
<feature type="region of interest" description="Disordered" evidence="1">
    <location>
        <begin position="59"/>
        <end position="78"/>
    </location>
</feature>
<keyword evidence="3" id="KW-0808">Transferase</keyword>
<gene>
    <name evidence="3" type="ORF">ACFPUY_01230</name>
</gene>
<feature type="domain" description="Signal transduction histidine kinase subgroup 3 dimerisation and phosphoacceptor" evidence="2">
    <location>
        <begin position="1"/>
        <end position="60"/>
    </location>
</feature>
<keyword evidence="3" id="KW-0418">Kinase</keyword>
<dbReference type="InterPro" id="IPR011712">
    <property type="entry name" value="Sig_transdc_His_kin_sub3_dim/P"/>
</dbReference>
<sequence>MSRSLHDGLGRTLVAMARTIDLARGGPADCPHATDTLLRDLRRGMDDATDHVRVLLYGLPTGGSGPRQSGNQPLPSYQ</sequence>
<evidence type="ECO:0000256" key="1">
    <source>
        <dbReference type="SAM" id="MobiDB-lite"/>
    </source>
</evidence>